<feature type="domain" description="PKD" evidence="1">
    <location>
        <begin position="137"/>
        <end position="183"/>
    </location>
</feature>
<protein>
    <recommendedName>
        <fullName evidence="1">PKD domain-containing protein</fullName>
    </recommendedName>
</protein>
<comment type="caution">
    <text evidence="2">The sequence shown here is derived from an EMBL/GenBank/DDBJ whole genome shotgun (WGS) entry which is preliminary data.</text>
</comment>
<dbReference type="InterPro" id="IPR035986">
    <property type="entry name" value="PKD_dom_sf"/>
</dbReference>
<dbReference type="NCBIfam" id="TIGR04131">
    <property type="entry name" value="Bac_Flav_CTERM"/>
    <property type="match status" value="1"/>
</dbReference>
<feature type="domain" description="PKD" evidence="1">
    <location>
        <begin position="56"/>
        <end position="101"/>
    </location>
</feature>
<dbReference type="OrthoDB" id="872573at2"/>
<dbReference type="InterPro" id="IPR026341">
    <property type="entry name" value="T9SS_type_B"/>
</dbReference>
<evidence type="ECO:0000313" key="2">
    <source>
        <dbReference type="EMBL" id="PZE18253.1"/>
    </source>
</evidence>
<feature type="domain" description="PKD" evidence="1">
    <location>
        <begin position="355"/>
        <end position="404"/>
    </location>
</feature>
<organism evidence="2 3">
    <name type="scientific">Putridiphycobacter roseus</name>
    <dbReference type="NCBI Taxonomy" id="2219161"/>
    <lineage>
        <taxon>Bacteria</taxon>
        <taxon>Pseudomonadati</taxon>
        <taxon>Bacteroidota</taxon>
        <taxon>Flavobacteriia</taxon>
        <taxon>Flavobacteriales</taxon>
        <taxon>Crocinitomicaceae</taxon>
        <taxon>Putridiphycobacter</taxon>
    </lineage>
</organism>
<feature type="domain" description="PKD" evidence="1">
    <location>
        <begin position="209"/>
        <end position="263"/>
    </location>
</feature>
<dbReference type="RefSeq" id="WP_146239089.1">
    <property type="nucleotide sequence ID" value="NZ_QKSB01000001.1"/>
</dbReference>
<accession>A0A2W1NGL7</accession>
<evidence type="ECO:0000259" key="1">
    <source>
        <dbReference type="PROSITE" id="PS50093"/>
    </source>
</evidence>
<evidence type="ECO:0000313" key="3">
    <source>
        <dbReference type="Proteomes" id="UP000249248"/>
    </source>
</evidence>
<gene>
    <name evidence="2" type="ORF">DNU06_00005</name>
</gene>
<dbReference type="CDD" id="cd00146">
    <property type="entry name" value="PKD"/>
    <property type="match status" value="3"/>
</dbReference>
<dbReference type="SUPFAM" id="SSF49299">
    <property type="entry name" value="PKD domain"/>
    <property type="match status" value="5"/>
</dbReference>
<dbReference type="Proteomes" id="UP000249248">
    <property type="component" value="Unassembled WGS sequence"/>
</dbReference>
<dbReference type="InterPro" id="IPR022409">
    <property type="entry name" value="PKD/Chitinase_dom"/>
</dbReference>
<dbReference type="Pfam" id="PF13585">
    <property type="entry name" value="CHU_C"/>
    <property type="match status" value="1"/>
</dbReference>
<dbReference type="AlphaFoldDB" id="A0A2W1NGL7"/>
<reference evidence="2 3" key="1">
    <citation type="submission" date="2018-06" db="EMBL/GenBank/DDBJ databases">
        <title>The draft genome sequence of Crocinitomix sp. SM1701.</title>
        <authorList>
            <person name="Zhang X."/>
        </authorList>
    </citation>
    <scope>NUCLEOTIDE SEQUENCE [LARGE SCALE GENOMIC DNA]</scope>
    <source>
        <strain evidence="2 3">SM1701</strain>
    </source>
</reference>
<dbReference type="SMART" id="SM00089">
    <property type="entry name" value="PKD"/>
    <property type="match status" value="5"/>
</dbReference>
<proteinExistence type="predicted"/>
<dbReference type="PROSITE" id="PS50093">
    <property type="entry name" value="PKD"/>
    <property type="match status" value="4"/>
</dbReference>
<dbReference type="Gene3D" id="2.60.40.10">
    <property type="entry name" value="Immunoglobulins"/>
    <property type="match status" value="5"/>
</dbReference>
<dbReference type="InterPro" id="IPR000601">
    <property type="entry name" value="PKD_dom"/>
</dbReference>
<sequence>IVETNLGCTDTAAQTITIHPSPVVDFSINGNCLVERTVLNDLTTIAGTSSIDSIHWQFGDNTFGIDSIENHIYNNTGSYSIQLFAQSDQGCADSLVQTVFVNPNPIADFSITDTCVFQSINLNNNSNIALGTITNNEWDFGDNTTSALFEPGHTFNQAGNYNVRLVAISDSACTDTSTLNITIHPQPVADFTFTSSCFNASFFDASNISSGNINDYAWDFGDIGTASIQNPNHVYTANGNYTVSLQITSGFGCVHDTSKSIAIFNNFTADFVLSNSQICSGDCIQFSDSSTAHTGGTYTWAFSDGQTSNLKNPLVCFQNSDEIPLGIDVQYKVETHSGCVDSITYTNYIQVYPRPTAYFTYTPEDPSISNPYLVFQNQSTNAGSFTWNFGDNETSAVVSPSHVYPEIAKEYSVVLTAYDQSANCHDTYQTTISIADEILFFIPNAFSPNSGNINNTFQPEFTSGVDIYNFRMQLYNRWGEIVFETQDPNIGWDGQYQNQFVAEAAYVWKIDFTETMSDKKHTYSGYVTVVR</sequence>
<dbReference type="InterPro" id="IPR013783">
    <property type="entry name" value="Ig-like_fold"/>
</dbReference>
<dbReference type="EMBL" id="QKSB01000001">
    <property type="protein sequence ID" value="PZE18253.1"/>
    <property type="molecule type" value="Genomic_DNA"/>
</dbReference>
<name>A0A2W1NGL7_9FLAO</name>
<keyword evidence="3" id="KW-1185">Reference proteome</keyword>
<dbReference type="Pfam" id="PF18911">
    <property type="entry name" value="PKD_4"/>
    <property type="match status" value="4"/>
</dbReference>
<feature type="non-terminal residue" evidence="2">
    <location>
        <position position="1"/>
    </location>
</feature>